<evidence type="ECO:0000313" key="10">
    <source>
        <dbReference type="EMBL" id="CAF2760480.1"/>
    </source>
</evidence>
<dbReference type="GO" id="GO:0032456">
    <property type="term" value="P:endocytic recycling"/>
    <property type="evidence" value="ECO:0007669"/>
    <property type="project" value="TreeGrafter"/>
</dbReference>
<feature type="region of interest" description="Disordered" evidence="9">
    <location>
        <begin position="1"/>
        <end position="57"/>
    </location>
</feature>
<protein>
    <submittedName>
        <fullName evidence="10">RAB11FIP3_4</fullName>
    </submittedName>
</protein>
<dbReference type="SUPFAM" id="SSF144270">
    <property type="entry name" value="Eferin C-derminal domain-like"/>
    <property type="match status" value="1"/>
</dbReference>
<reference evidence="10" key="1">
    <citation type="submission" date="2021-02" db="EMBL/GenBank/DDBJ databases">
        <authorList>
            <person name="Bekaert M."/>
        </authorList>
    </citation>
    <scope>NUCLEOTIDE SEQUENCE</scope>
    <source>
        <strain evidence="10">IoA-00</strain>
    </source>
</reference>
<name>A0A7R8CEV2_LEPSM</name>
<evidence type="ECO:0000256" key="5">
    <source>
        <dbReference type="ARBA" id="ARBA00022753"/>
    </source>
</evidence>
<dbReference type="GO" id="GO:0032154">
    <property type="term" value="C:cleavage furrow"/>
    <property type="evidence" value="ECO:0007669"/>
    <property type="project" value="UniProtKB-SubCell"/>
</dbReference>
<comment type="subcellular location">
    <subcellularLocation>
        <location evidence="2">Cleavage furrow</location>
    </subcellularLocation>
    <subcellularLocation>
        <location evidence="1">Midbody</location>
    </subcellularLocation>
    <subcellularLocation>
        <location evidence="3">Recycling endosome membrane</location>
        <topology evidence="3">Peripheral membrane protein</topology>
    </subcellularLocation>
</comment>
<dbReference type="InterPro" id="IPR051977">
    <property type="entry name" value="Rab11-interacting_regulator"/>
</dbReference>
<evidence type="ECO:0000256" key="3">
    <source>
        <dbReference type="ARBA" id="ARBA00004654"/>
    </source>
</evidence>
<sequence>MSPPSLDLMSNTSLTDNQPLSLTDSAIGSSTSPEAPHKSQCSSLSDRDEENFESFGENVDIEFDNENDVDTLDGRFVRVNSNASPLSDRNLSRRNTWLRTSLRRSPGSNNVDNIVPPRRWGSLRYPNKRVSSNAYASALYNNNVGSSPSGRSFKCFLNISSASEDLSPFEESRDEGEEGELDNQLEYDDWPGQVFLISEMTTSSSCMTTAKDDDEEDISRSLDDLHLESMINSSSNSSFIDYNTSTTDNFQSYRPSYSSSVSEVQMLQEQVGVLVESQATTDDKYTKVKQDNSSLTTRIHMLEEHIRDLEIKSEERIEDEQKRNKELIVRLEREKTLEIENYTIRLQTLERENSHLQEENSGLRTQVDHLKLEGHNKEELLQEIQTSHTFLQKQYTELEENLRKKQDSFSDKNLENSRLIEELYKETETLKDSLNDRKNDGFIGCGSADSDDDVFGNLASRISEMENEIRSLRDKNGSLQETNEELQAQMLNRGLEEGKILLNGPSDDSLAAEFEAMNEKRVKFHEEEGQTIGASEYKKIRNALKEQQEVNTSLRRYIDGILMNIMEKYPELLERNCDKFPSAFNIRTVIYLLTNNLSAPSLHSIVGPEHFKKEDHDLTGRWDPDVPGHMPKDFKTKFPSTRIVLDGTEIAIENPKNVTQQFASWSSYKNRNTLKEKERIDIFFIEFCFSINLTKFEQKRDVISVKSRYLNSLDREKRVVKKSTVVRILKGYKETSSLENKLKDQGQIGTPGSLSISRKISGETLSPNPHVSIYLKLVFKCNPSLDKCQFKNLHGDDVPTLAEQRTLGA</sequence>
<dbReference type="InterPro" id="IPR019018">
    <property type="entry name" value="Rab-bd_FIP-RBD"/>
</dbReference>
<evidence type="ECO:0000256" key="1">
    <source>
        <dbReference type="ARBA" id="ARBA00004214"/>
    </source>
</evidence>
<dbReference type="Pfam" id="PF25450">
    <property type="entry name" value="Rab11-FIP3"/>
    <property type="match status" value="1"/>
</dbReference>
<evidence type="ECO:0000256" key="4">
    <source>
        <dbReference type="ARBA" id="ARBA00022448"/>
    </source>
</evidence>
<feature type="coiled-coil region" evidence="8">
    <location>
        <begin position="455"/>
        <end position="489"/>
    </location>
</feature>
<dbReference type="GO" id="GO:0030496">
    <property type="term" value="C:midbody"/>
    <property type="evidence" value="ECO:0007669"/>
    <property type="project" value="UniProtKB-SubCell"/>
</dbReference>
<evidence type="ECO:0000256" key="8">
    <source>
        <dbReference type="SAM" id="Coils"/>
    </source>
</evidence>
<evidence type="ECO:0000256" key="7">
    <source>
        <dbReference type="ARBA" id="ARBA00023136"/>
    </source>
</evidence>
<dbReference type="PROSITE" id="PS51511">
    <property type="entry name" value="FIP_RBD"/>
    <property type="match status" value="1"/>
</dbReference>
<dbReference type="Proteomes" id="UP000675881">
    <property type="component" value="Chromosome 1"/>
</dbReference>
<evidence type="ECO:0000256" key="9">
    <source>
        <dbReference type="SAM" id="MobiDB-lite"/>
    </source>
</evidence>
<evidence type="ECO:0000256" key="2">
    <source>
        <dbReference type="ARBA" id="ARBA00004626"/>
    </source>
</evidence>
<dbReference type="PANTHER" id="PTHR15726">
    <property type="entry name" value="RAB11-FAMILY INTERACTING PROTEIN"/>
    <property type="match status" value="1"/>
</dbReference>
<dbReference type="GO" id="GO:0055038">
    <property type="term" value="C:recycling endosome membrane"/>
    <property type="evidence" value="ECO:0007669"/>
    <property type="project" value="UniProtKB-SubCell"/>
</dbReference>
<dbReference type="Gene3D" id="1.20.5.2440">
    <property type="match status" value="1"/>
</dbReference>
<feature type="compositionally biased region" description="Polar residues" evidence="9">
    <location>
        <begin position="8"/>
        <end position="44"/>
    </location>
</feature>
<proteinExistence type="predicted"/>
<dbReference type="PANTHER" id="PTHR15726:SF7">
    <property type="entry name" value="NUCLEAR FALLOUT, ISOFORM J"/>
    <property type="match status" value="1"/>
</dbReference>
<gene>
    <name evidence="10" type="ORF">LSAA_443</name>
</gene>
<dbReference type="OrthoDB" id="418358at2759"/>
<dbReference type="InterPro" id="IPR037245">
    <property type="entry name" value="FIP-RBD_C_sf"/>
</dbReference>
<keyword evidence="11" id="KW-1185">Reference proteome</keyword>
<dbReference type="GO" id="GO:0032465">
    <property type="term" value="P:regulation of cytokinesis"/>
    <property type="evidence" value="ECO:0007669"/>
    <property type="project" value="TreeGrafter"/>
</dbReference>
<keyword evidence="5" id="KW-0967">Endosome</keyword>
<evidence type="ECO:0000256" key="6">
    <source>
        <dbReference type="ARBA" id="ARBA00023054"/>
    </source>
</evidence>
<dbReference type="InterPro" id="IPR057316">
    <property type="entry name" value="Rab11-FIP3/4_dom"/>
</dbReference>
<dbReference type="EMBL" id="HG994580">
    <property type="protein sequence ID" value="CAF2760480.1"/>
    <property type="molecule type" value="Genomic_DNA"/>
</dbReference>
<organism evidence="10 11">
    <name type="scientific">Lepeophtheirus salmonis</name>
    <name type="common">Salmon louse</name>
    <name type="synonym">Caligus salmonis</name>
    <dbReference type="NCBI Taxonomy" id="72036"/>
    <lineage>
        <taxon>Eukaryota</taxon>
        <taxon>Metazoa</taxon>
        <taxon>Ecdysozoa</taxon>
        <taxon>Arthropoda</taxon>
        <taxon>Crustacea</taxon>
        <taxon>Multicrustacea</taxon>
        <taxon>Hexanauplia</taxon>
        <taxon>Copepoda</taxon>
        <taxon>Siphonostomatoida</taxon>
        <taxon>Caligidae</taxon>
        <taxon>Lepeophtheirus</taxon>
    </lineage>
</organism>
<dbReference type="Pfam" id="PF09457">
    <property type="entry name" value="RBD-FIP"/>
    <property type="match status" value="1"/>
</dbReference>
<dbReference type="Gene3D" id="1.20.5.1700">
    <property type="match status" value="1"/>
</dbReference>
<accession>A0A7R8CEV2</accession>
<dbReference type="GO" id="GO:0030139">
    <property type="term" value="C:endocytic vesicle"/>
    <property type="evidence" value="ECO:0007669"/>
    <property type="project" value="TreeGrafter"/>
</dbReference>
<keyword evidence="6 8" id="KW-0175">Coiled coil</keyword>
<feature type="coiled-coil region" evidence="8">
    <location>
        <begin position="292"/>
        <end position="415"/>
    </location>
</feature>
<dbReference type="AlphaFoldDB" id="A0A7R8CEV2"/>
<keyword evidence="4" id="KW-0813">Transport</keyword>
<keyword evidence="7" id="KW-0472">Membrane</keyword>
<evidence type="ECO:0000313" key="11">
    <source>
        <dbReference type="Proteomes" id="UP000675881"/>
    </source>
</evidence>